<dbReference type="EMBL" id="QFKX01000006">
    <property type="protein sequence ID" value="PWH05144.1"/>
    <property type="molecule type" value="Genomic_DNA"/>
</dbReference>
<evidence type="ECO:0000256" key="4">
    <source>
        <dbReference type="ARBA" id="ARBA00022842"/>
    </source>
</evidence>
<dbReference type="GO" id="GO:0046872">
    <property type="term" value="F:metal ion binding"/>
    <property type="evidence" value="ECO:0007669"/>
    <property type="project" value="UniProtKB-KW"/>
</dbReference>
<evidence type="ECO:0000313" key="10">
    <source>
        <dbReference type="EMBL" id="PWH05144.1"/>
    </source>
</evidence>
<evidence type="ECO:0000256" key="6">
    <source>
        <dbReference type="ARBA" id="ARBA00023134"/>
    </source>
</evidence>
<keyword evidence="4" id="KW-0460">Magnesium</keyword>
<evidence type="ECO:0000256" key="8">
    <source>
        <dbReference type="SAM" id="MobiDB-lite"/>
    </source>
</evidence>
<keyword evidence="1 10" id="KW-0436">Ligase</keyword>
<dbReference type="Proteomes" id="UP000245590">
    <property type="component" value="Unassembled WGS sequence"/>
</dbReference>
<evidence type="ECO:0000256" key="2">
    <source>
        <dbReference type="ARBA" id="ARBA00022723"/>
    </source>
</evidence>
<feature type="region of interest" description="Disordered" evidence="8">
    <location>
        <begin position="292"/>
        <end position="321"/>
    </location>
</feature>
<dbReference type="Pfam" id="PF01996">
    <property type="entry name" value="F420_ligase"/>
    <property type="match status" value="1"/>
</dbReference>
<proteinExistence type="predicted"/>
<keyword evidence="5" id="KW-0630">Potassium</keyword>
<dbReference type="PANTHER" id="PTHR47917">
    <property type="match status" value="1"/>
</dbReference>
<comment type="caution">
    <text evidence="10">The sequence shown here is derived from an EMBL/GenBank/DDBJ whole genome shotgun (WGS) entry which is preliminary data.</text>
</comment>
<organism evidence="10 11">
    <name type="scientific">Brachybacterium endophyticum</name>
    <dbReference type="NCBI Taxonomy" id="2182385"/>
    <lineage>
        <taxon>Bacteria</taxon>
        <taxon>Bacillati</taxon>
        <taxon>Actinomycetota</taxon>
        <taxon>Actinomycetes</taxon>
        <taxon>Micrococcales</taxon>
        <taxon>Dermabacteraceae</taxon>
        <taxon>Brachybacterium</taxon>
    </lineage>
</organism>
<dbReference type="OrthoDB" id="9788295at2"/>
<gene>
    <name evidence="10" type="primary">cofE</name>
    <name evidence="10" type="ORF">DEO23_13755</name>
</gene>
<evidence type="ECO:0000256" key="1">
    <source>
        <dbReference type="ARBA" id="ARBA00022598"/>
    </source>
</evidence>
<evidence type="ECO:0000313" key="11">
    <source>
        <dbReference type="Proteomes" id="UP000245590"/>
    </source>
</evidence>
<dbReference type="SUPFAM" id="SSF144010">
    <property type="entry name" value="CofE-like"/>
    <property type="match status" value="1"/>
</dbReference>
<dbReference type="GO" id="GO:0052618">
    <property type="term" value="F:coenzyme F420-0:L-glutamate ligase activity"/>
    <property type="evidence" value="ECO:0007669"/>
    <property type="project" value="TreeGrafter"/>
</dbReference>
<protein>
    <submittedName>
        <fullName evidence="10">Coenzyme F420-0:L-glutamate ligase</fullName>
    </submittedName>
</protein>
<keyword evidence="3" id="KW-0547">Nucleotide-binding</keyword>
<dbReference type="RefSeq" id="WP_109276605.1">
    <property type="nucleotide sequence ID" value="NZ_QFKX01000006.1"/>
</dbReference>
<dbReference type="InterPro" id="IPR002847">
    <property type="entry name" value="F420-0_gamma-glut_ligase-dom"/>
</dbReference>
<evidence type="ECO:0000259" key="9">
    <source>
        <dbReference type="Pfam" id="PF01996"/>
    </source>
</evidence>
<keyword evidence="11" id="KW-1185">Reference proteome</keyword>
<name>A0A2U2RH15_9MICO</name>
<sequence>MTTRPGSAPSSEDRGVRIIPLRSLPEVREGDDLAQLLVGALGREGLELVDGDVLCVSAKIISKSRGLVIPAERKQRTILEQTVRLVARRRHLRTTTSIVEVPAGPVMAAAGIDGSNAPEGLLVLPEDPDAEAEQLRDALARAGAADVAVVLSDTSSRIWRVGVGDIALGAAGLRALEDLRGTEDAEGRTLHVTRRALADEIAAAADLVKGKASGVPAVIVRGLEGAVVPPDSAVPARALSRTDAGDWFRRPSLESVWQSLGLSPEQEPVAAMDPEDDAVRLRRAIDVARTPSLPGPAPLLSREGGGLLEPEGDVPLGGDEHAPRRLLVHPAADTGVAWASAGMLLERLRVAIGAESIARPLPVGVRLGDVREDSSRGRMGR</sequence>
<dbReference type="GO" id="GO:0005525">
    <property type="term" value="F:GTP binding"/>
    <property type="evidence" value="ECO:0007669"/>
    <property type="project" value="UniProtKB-KW"/>
</dbReference>
<accession>A0A2U2RH15</accession>
<evidence type="ECO:0000256" key="5">
    <source>
        <dbReference type="ARBA" id="ARBA00022958"/>
    </source>
</evidence>
<evidence type="ECO:0000256" key="3">
    <source>
        <dbReference type="ARBA" id="ARBA00022741"/>
    </source>
</evidence>
<keyword evidence="6" id="KW-0342">GTP-binding</keyword>
<keyword evidence="2" id="KW-0479">Metal-binding</keyword>
<dbReference type="InterPro" id="IPR008225">
    <property type="entry name" value="F420-0_g-glutamyl_ligase"/>
</dbReference>
<evidence type="ECO:0000256" key="7">
    <source>
        <dbReference type="ARBA" id="ARBA00023211"/>
    </source>
</evidence>
<feature type="domain" description="Coenzyme F420:L-glutamate ligase-like" evidence="9">
    <location>
        <begin position="24"/>
        <end position="222"/>
    </location>
</feature>
<reference evidence="10 11" key="1">
    <citation type="submission" date="2018-05" db="EMBL/GenBank/DDBJ databases">
        <title>Brachybacterium sp. M1HQ-2T, whole genome shotgun sequence.</title>
        <authorList>
            <person name="Tuo L."/>
        </authorList>
    </citation>
    <scope>NUCLEOTIDE SEQUENCE [LARGE SCALE GENOMIC DNA]</scope>
    <source>
        <strain evidence="10 11">M1HQ-2</strain>
    </source>
</reference>
<dbReference type="Gene3D" id="3.30.1330.100">
    <property type="entry name" value="CofE-like"/>
    <property type="match status" value="1"/>
</dbReference>
<dbReference type="Gene3D" id="3.90.1660.10">
    <property type="entry name" value="CofE-like domain"/>
    <property type="match status" value="1"/>
</dbReference>
<keyword evidence="7" id="KW-0464">Manganese</keyword>
<dbReference type="AlphaFoldDB" id="A0A2U2RH15"/>
<dbReference type="PANTHER" id="PTHR47917:SF1">
    <property type="entry name" value="COENZYME F420:L-GLUTAMATE LIGASE"/>
    <property type="match status" value="1"/>
</dbReference>
<dbReference type="NCBIfam" id="TIGR01916">
    <property type="entry name" value="F420_cofE"/>
    <property type="match status" value="1"/>
</dbReference>